<organism evidence="2 3">
    <name type="scientific">Terriglobus roseus</name>
    <dbReference type="NCBI Taxonomy" id="392734"/>
    <lineage>
        <taxon>Bacteria</taxon>
        <taxon>Pseudomonadati</taxon>
        <taxon>Acidobacteriota</taxon>
        <taxon>Terriglobia</taxon>
        <taxon>Terriglobales</taxon>
        <taxon>Acidobacteriaceae</taxon>
        <taxon>Terriglobus</taxon>
    </lineage>
</organism>
<sequence length="425" mass="47234">MASSPTPHAIAALSAEEKDRVRAQLDRLLQSSHFRNSKRYPTLLGYIVEETLEGRGPQLKERTLGIDVFGRSSDYDTASDPIVRVTIAEIRKRIAQYYHEDAHASELRIELTPGSYIPEFLPGREHEPEVVSEPSSAPQIAPVVLETASAPPRRHWLLPVLAGVLVLLAGAGFAGWYRMRSTPMDDLWRPLFAADGPITYCLPMSVHRKGPGWANTTEQAVAHAMDLADTTLPASGTFFDHQVIGENVVFSDVIAMMKLESVVEQQHRPVRVRLNLGTNLNELREGPAIFIGGLSNQWTLKLIDPLRYRFAGSDEESYYIRDRQDPNNKQWSIRLRDKMTTINRDYAIIARVHCEPLGSVCLIAAGIGMSGTAAAGEFLANPEHVRELERRIGRANRDRDFEAVLTTSVEDGIAGPAEIVALDVR</sequence>
<accession>A0A1G7NXP9</accession>
<keyword evidence="1" id="KW-1133">Transmembrane helix</keyword>
<evidence type="ECO:0000313" key="2">
    <source>
        <dbReference type="EMBL" id="SDF77980.1"/>
    </source>
</evidence>
<dbReference type="EMBL" id="LT629690">
    <property type="protein sequence ID" value="SDF77980.1"/>
    <property type="molecule type" value="Genomic_DNA"/>
</dbReference>
<evidence type="ECO:0000313" key="3">
    <source>
        <dbReference type="Proteomes" id="UP000182427"/>
    </source>
</evidence>
<gene>
    <name evidence="2" type="ORF">SAMN05444167_3288</name>
</gene>
<proteinExistence type="predicted"/>
<dbReference type="Proteomes" id="UP000182427">
    <property type="component" value="Chromosome I"/>
</dbReference>
<name>A0A1G7NXP9_9BACT</name>
<keyword evidence="1" id="KW-0812">Transmembrane</keyword>
<protein>
    <recommendedName>
        <fullName evidence="4">Adenylate cyclase</fullName>
    </recommendedName>
</protein>
<feature type="transmembrane region" description="Helical" evidence="1">
    <location>
        <begin position="156"/>
        <end position="177"/>
    </location>
</feature>
<evidence type="ECO:0008006" key="4">
    <source>
        <dbReference type="Google" id="ProtNLM"/>
    </source>
</evidence>
<reference evidence="3" key="1">
    <citation type="submission" date="2016-10" db="EMBL/GenBank/DDBJ databases">
        <authorList>
            <person name="Varghese N."/>
            <person name="Submissions S."/>
        </authorList>
    </citation>
    <scope>NUCLEOTIDE SEQUENCE [LARGE SCALE GENOMIC DNA]</scope>
    <source>
        <strain evidence="3">GAS232</strain>
    </source>
</reference>
<dbReference type="AlphaFoldDB" id="A0A1G7NXP9"/>
<keyword evidence="1" id="KW-0472">Membrane</keyword>
<evidence type="ECO:0000256" key="1">
    <source>
        <dbReference type="SAM" id="Phobius"/>
    </source>
</evidence>
<dbReference type="RefSeq" id="WP_083346107.1">
    <property type="nucleotide sequence ID" value="NZ_LT629690.1"/>
</dbReference>
<keyword evidence="3" id="KW-1185">Reference proteome</keyword>
<dbReference type="OrthoDB" id="115074at2"/>